<dbReference type="AlphaFoldDB" id="A0A0F9AAY1"/>
<reference evidence="1" key="1">
    <citation type="journal article" date="2015" name="Nature">
        <title>Complex archaea that bridge the gap between prokaryotes and eukaryotes.</title>
        <authorList>
            <person name="Spang A."/>
            <person name="Saw J.H."/>
            <person name="Jorgensen S.L."/>
            <person name="Zaremba-Niedzwiedzka K."/>
            <person name="Martijn J."/>
            <person name="Lind A.E."/>
            <person name="van Eijk R."/>
            <person name="Schleper C."/>
            <person name="Guy L."/>
            <person name="Ettema T.J."/>
        </authorList>
    </citation>
    <scope>NUCLEOTIDE SEQUENCE</scope>
</reference>
<sequence length="180" mass="20639">DYLMTDPWYIAVEPFDPTFGDTWTNYIDQSGLIQLKEVVSLDGCLCPNLIEELKPEDWEYNIREDCFFFADLNYLLKRVGKAKQVNILATIQNPQTECQDAFPDSRFDFKGYDVVEVCADSSALTNCGGFPKAFKNEELSDTGLISSLERANAVKLLLKEHYPNQDHANCDVWALWKMYP</sequence>
<dbReference type="EMBL" id="LAZR01043628">
    <property type="protein sequence ID" value="KKL06625.1"/>
    <property type="molecule type" value="Genomic_DNA"/>
</dbReference>
<protein>
    <submittedName>
        <fullName evidence="1">Uncharacterized protein</fullName>
    </submittedName>
</protein>
<gene>
    <name evidence="1" type="ORF">LCGC14_2594130</name>
</gene>
<proteinExistence type="predicted"/>
<feature type="non-terminal residue" evidence="1">
    <location>
        <position position="1"/>
    </location>
</feature>
<organism evidence="1">
    <name type="scientific">marine sediment metagenome</name>
    <dbReference type="NCBI Taxonomy" id="412755"/>
    <lineage>
        <taxon>unclassified sequences</taxon>
        <taxon>metagenomes</taxon>
        <taxon>ecological metagenomes</taxon>
    </lineage>
</organism>
<name>A0A0F9AAY1_9ZZZZ</name>
<comment type="caution">
    <text evidence="1">The sequence shown here is derived from an EMBL/GenBank/DDBJ whole genome shotgun (WGS) entry which is preliminary data.</text>
</comment>
<accession>A0A0F9AAY1</accession>
<evidence type="ECO:0000313" key="1">
    <source>
        <dbReference type="EMBL" id="KKL06625.1"/>
    </source>
</evidence>